<protein>
    <submittedName>
        <fullName evidence="4">DUF5727 domain-containing protein</fullName>
    </submittedName>
</protein>
<dbReference type="Proteomes" id="UP000282613">
    <property type="component" value="Unassembled WGS sequence"/>
</dbReference>
<dbReference type="Pfam" id="PF18997">
    <property type="entry name" value="DUF5727"/>
    <property type="match status" value="1"/>
</dbReference>
<evidence type="ECO:0000313" key="4">
    <source>
        <dbReference type="WBParaSite" id="TASK_0000993301-mRNA-1"/>
    </source>
</evidence>
<feature type="domain" description="DUF5727" evidence="1">
    <location>
        <begin position="2"/>
        <end position="84"/>
    </location>
</feature>
<reference evidence="4" key="1">
    <citation type="submission" date="2017-02" db="UniProtKB">
        <authorList>
            <consortium name="WormBaseParasite"/>
        </authorList>
    </citation>
    <scope>IDENTIFICATION</scope>
</reference>
<evidence type="ECO:0000313" key="3">
    <source>
        <dbReference type="Proteomes" id="UP000282613"/>
    </source>
</evidence>
<dbReference type="OrthoDB" id="10583056at2759"/>
<reference evidence="2 3" key="2">
    <citation type="submission" date="2018-11" db="EMBL/GenBank/DDBJ databases">
        <authorList>
            <consortium name="Pathogen Informatics"/>
        </authorList>
    </citation>
    <scope>NUCLEOTIDE SEQUENCE [LARGE SCALE GENOMIC DNA]</scope>
</reference>
<gene>
    <name evidence="2" type="ORF">TASK_LOCUS9934</name>
</gene>
<keyword evidence="3" id="KW-1185">Reference proteome</keyword>
<evidence type="ECO:0000313" key="2">
    <source>
        <dbReference type="EMBL" id="VDK46758.1"/>
    </source>
</evidence>
<organism evidence="4">
    <name type="scientific">Taenia asiatica</name>
    <name type="common">Asian tapeworm</name>
    <dbReference type="NCBI Taxonomy" id="60517"/>
    <lineage>
        <taxon>Eukaryota</taxon>
        <taxon>Metazoa</taxon>
        <taxon>Spiralia</taxon>
        <taxon>Lophotrochozoa</taxon>
        <taxon>Platyhelminthes</taxon>
        <taxon>Cestoda</taxon>
        <taxon>Eucestoda</taxon>
        <taxon>Cyclophyllidea</taxon>
        <taxon>Taeniidae</taxon>
        <taxon>Taenia</taxon>
    </lineage>
</organism>
<sequence length="96" mass="11083">MLEINGKVYCIWRGDELVYPGHTSCAPMLKNTTSDLRVFYGWFFERPESRHDTFVWWANESYLTVTVDYTQSGTSPEVDECKTYGGPQSELVCQLT</sequence>
<dbReference type="InterPro" id="IPR043785">
    <property type="entry name" value="DUF5727"/>
</dbReference>
<accession>A0A0R3WGE0</accession>
<dbReference type="AlphaFoldDB" id="A0A0R3WGE0"/>
<dbReference type="WBParaSite" id="TASK_0000993301-mRNA-1">
    <property type="protein sequence ID" value="TASK_0000993301-mRNA-1"/>
    <property type="gene ID" value="TASK_0000993301"/>
</dbReference>
<proteinExistence type="predicted"/>
<name>A0A0R3WGE0_TAEAS</name>
<dbReference type="EMBL" id="UYRS01019768">
    <property type="protein sequence ID" value="VDK46758.1"/>
    <property type="molecule type" value="Genomic_DNA"/>
</dbReference>
<evidence type="ECO:0000259" key="1">
    <source>
        <dbReference type="Pfam" id="PF18997"/>
    </source>
</evidence>